<keyword evidence="6" id="KW-0902">Two-component regulatory system</keyword>
<evidence type="ECO:0000256" key="5">
    <source>
        <dbReference type="ARBA" id="ARBA00022777"/>
    </source>
</evidence>
<dbReference type="EMBL" id="CP037422">
    <property type="protein sequence ID" value="QDU09966.1"/>
    <property type="molecule type" value="Genomic_DNA"/>
</dbReference>
<evidence type="ECO:0000259" key="10">
    <source>
        <dbReference type="PROSITE" id="PS50110"/>
    </source>
</evidence>
<dbReference type="InterPro" id="IPR001789">
    <property type="entry name" value="Sig_transdc_resp-reg_receiver"/>
</dbReference>
<dbReference type="GO" id="GO:0005886">
    <property type="term" value="C:plasma membrane"/>
    <property type="evidence" value="ECO:0007669"/>
    <property type="project" value="TreeGrafter"/>
</dbReference>
<dbReference type="GO" id="GO:0009927">
    <property type="term" value="F:histidine phosphotransfer kinase activity"/>
    <property type="evidence" value="ECO:0007669"/>
    <property type="project" value="TreeGrafter"/>
</dbReference>
<feature type="domain" description="Histidine kinase" evidence="9">
    <location>
        <begin position="128"/>
        <end position="347"/>
    </location>
</feature>
<dbReference type="GO" id="GO:0000155">
    <property type="term" value="F:phosphorelay sensor kinase activity"/>
    <property type="evidence" value="ECO:0007669"/>
    <property type="project" value="InterPro"/>
</dbReference>
<dbReference type="InterPro" id="IPR003661">
    <property type="entry name" value="HisK_dim/P_dom"/>
</dbReference>
<dbReference type="Gene3D" id="1.10.287.130">
    <property type="match status" value="1"/>
</dbReference>
<accession>A0A517WXH3</accession>
<dbReference type="SMART" id="SM00388">
    <property type="entry name" value="HisKA"/>
    <property type="match status" value="1"/>
</dbReference>
<proteinExistence type="predicted"/>
<protein>
    <recommendedName>
        <fullName evidence="2">histidine kinase</fullName>
        <ecNumber evidence="2">2.7.13.3</ecNumber>
    </recommendedName>
</protein>
<evidence type="ECO:0000313" key="11">
    <source>
        <dbReference type="EMBL" id="QDU09966.1"/>
    </source>
</evidence>
<dbReference type="Gene3D" id="3.40.50.2300">
    <property type="match status" value="1"/>
</dbReference>
<dbReference type="PROSITE" id="PS50109">
    <property type="entry name" value="HIS_KIN"/>
    <property type="match status" value="1"/>
</dbReference>
<dbReference type="PROSITE" id="PS50110">
    <property type="entry name" value="RESPONSE_REGULATORY"/>
    <property type="match status" value="1"/>
</dbReference>
<evidence type="ECO:0000259" key="9">
    <source>
        <dbReference type="PROSITE" id="PS50109"/>
    </source>
</evidence>
<dbReference type="InterPro" id="IPR005467">
    <property type="entry name" value="His_kinase_dom"/>
</dbReference>
<dbReference type="CDD" id="cd17546">
    <property type="entry name" value="REC_hyHK_CKI1_RcsC-like"/>
    <property type="match status" value="1"/>
</dbReference>
<dbReference type="Proteomes" id="UP000318384">
    <property type="component" value="Chromosome"/>
</dbReference>
<dbReference type="SMART" id="SM00448">
    <property type="entry name" value="REC"/>
    <property type="match status" value="1"/>
</dbReference>
<dbReference type="InterPro" id="IPR011006">
    <property type="entry name" value="CheY-like_superfamily"/>
</dbReference>
<dbReference type="SUPFAM" id="SSF52172">
    <property type="entry name" value="CheY-like"/>
    <property type="match status" value="1"/>
</dbReference>
<dbReference type="CDD" id="cd00082">
    <property type="entry name" value="HisKA"/>
    <property type="match status" value="1"/>
</dbReference>
<feature type="domain" description="Response regulatory" evidence="10">
    <location>
        <begin position="379"/>
        <end position="498"/>
    </location>
</feature>
<evidence type="ECO:0000256" key="4">
    <source>
        <dbReference type="ARBA" id="ARBA00022679"/>
    </source>
</evidence>
<dbReference type="PRINTS" id="PR00344">
    <property type="entry name" value="BCTRLSENSOR"/>
</dbReference>
<keyword evidence="12" id="KW-1185">Reference proteome</keyword>
<feature type="modified residue" description="4-aspartylphosphate" evidence="7">
    <location>
        <position position="433"/>
    </location>
</feature>
<keyword evidence="5 11" id="KW-0418">Kinase</keyword>
<dbReference type="Gene3D" id="3.30.565.10">
    <property type="entry name" value="Histidine kinase-like ATPase, C-terminal domain"/>
    <property type="match status" value="1"/>
</dbReference>
<reference evidence="11 12" key="1">
    <citation type="submission" date="2019-03" db="EMBL/GenBank/DDBJ databases">
        <title>Deep-cultivation of Planctomycetes and their phenomic and genomic characterization uncovers novel biology.</title>
        <authorList>
            <person name="Wiegand S."/>
            <person name="Jogler M."/>
            <person name="Boedeker C."/>
            <person name="Pinto D."/>
            <person name="Vollmers J."/>
            <person name="Rivas-Marin E."/>
            <person name="Kohn T."/>
            <person name="Peeters S.H."/>
            <person name="Heuer A."/>
            <person name="Rast P."/>
            <person name="Oberbeckmann S."/>
            <person name="Bunk B."/>
            <person name="Jeske O."/>
            <person name="Meyerdierks A."/>
            <person name="Storesund J.E."/>
            <person name="Kallscheuer N."/>
            <person name="Luecker S."/>
            <person name="Lage O.M."/>
            <person name="Pohl T."/>
            <person name="Merkel B.J."/>
            <person name="Hornburger P."/>
            <person name="Mueller R.-W."/>
            <person name="Bruemmer F."/>
            <person name="Labrenz M."/>
            <person name="Spormann A.M."/>
            <person name="Op den Camp H."/>
            <person name="Overmann J."/>
            <person name="Amann R."/>
            <person name="Jetten M.S.M."/>
            <person name="Mascher T."/>
            <person name="Medema M.H."/>
            <person name="Devos D.P."/>
            <person name="Kaster A.-K."/>
            <person name="Ovreas L."/>
            <person name="Rohde M."/>
            <person name="Galperin M.Y."/>
            <person name="Jogler C."/>
        </authorList>
    </citation>
    <scope>NUCLEOTIDE SEQUENCE [LARGE SCALE GENOMIC DNA]</scope>
    <source>
        <strain evidence="11 12">V202</strain>
    </source>
</reference>
<evidence type="ECO:0000256" key="2">
    <source>
        <dbReference type="ARBA" id="ARBA00012438"/>
    </source>
</evidence>
<feature type="compositionally biased region" description="Basic and acidic residues" evidence="8">
    <location>
        <begin position="82"/>
        <end position="98"/>
    </location>
</feature>
<dbReference type="Pfam" id="PF00512">
    <property type="entry name" value="HisKA"/>
    <property type="match status" value="1"/>
</dbReference>
<dbReference type="FunFam" id="1.10.287.130:FF:000001">
    <property type="entry name" value="Two-component sensor histidine kinase"/>
    <property type="match status" value="1"/>
</dbReference>
<evidence type="ECO:0000256" key="8">
    <source>
        <dbReference type="SAM" id="MobiDB-lite"/>
    </source>
</evidence>
<dbReference type="InterPro" id="IPR004358">
    <property type="entry name" value="Sig_transdc_His_kin-like_C"/>
</dbReference>
<dbReference type="SUPFAM" id="SSF55874">
    <property type="entry name" value="ATPase domain of HSP90 chaperone/DNA topoisomerase II/histidine kinase"/>
    <property type="match status" value="1"/>
</dbReference>
<dbReference type="RefSeq" id="WP_145177044.1">
    <property type="nucleotide sequence ID" value="NZ_CP037422.1"/>
</dbReference>
<dbReference type="FunFam" id="3.30.565.10:FF:000010">
    <property type="entry name" value="Sensor histidine kinase RcsC"/>
    <property type="match status" value="1"/>
</dbReference>
<evidence type="ECO:0000313" key="12">
    <source>
        <dbReference type="Proteomes" id="UP000318384"/>
    </source>
</evidence>
<comment type="catalytic activity">
    <reaction evidence="1">
        <text>ATP + protein L-histidine = ADP + protein N-phospho-L-histidine.</text>
        <dbReference type="EC" id="2.7.13.3"/>
    </reaction>
</comment>
<feature type="region of interest" description="Disordered" evidence="8">
    <location>
        <begin position="82"/>
        <end position="118"/>
    </location>
</feature>
<dbReference type="SMART" id="SM00387">
    <property type="entry name" value="HATPase_c"/>
    <property type="match status" value="1"/>
</dbReference>
<name>A0A517WXH3_9PLAN</name>
<dbReference type="PANTHER" id="PTHR43047:SF72">
    <property type="entry name" value="OSMOSENSING HISTIDINE PROTEIN KINASE SLN1"/>
    <property type="match status" value="1"/>
</dbReference>
<dbReference type="SUPFAM" id="SSF47384">
    <property type="entry name" value="Homodimeric domain of signal transducing histidine kinase"/>
    <property type="match status" value="1"/>
</dbReference>
<evidence type="ECO:0000256" key="7">
    <source>
        <dbReference type="PROSITE-ProRule" id="PRU00169"/>
    </source>
</evidence>
<dbReference type="PANTHER" id="PTHR43047">
    <property type="entry name" value="TWO-COMPONENT HISTIDINE PROTEIN KINASE"/>
    <property type="match status" value="1"/>
</dbReference>
<dbReference type="InterPro" id="IPR003594">
    <property type="entry name" value="HATPase_dom"/>
</dbReference>
<dbReference type="CDD" id="cd16922">
    <property type="entry name" value="HATPase_EvgS-ArcB-TorS-like"/>
    <property type="match status" value="1"/>
</dbReference>
<evidence type="ECO:0000256" key="1">
    <source>
        <dbReference type="ARBA" id="ARBA00000085"/>
    </source>
</evidence>
<evidence type="ECO:0000256" key="6">
    <source>
        <dbReference type="ARBA" id="ARBA00023012"/>
    </source>
</evidence>
<dbReference type="Pfam" id="PF00072">
    <property type="entry name" value="Response_reg"/>
    <property type="match status" value="1"/>
</dbReference>
<dbReference type="InterPro" id="IPR036890">
    <property type="entry name" value="HATPase_C_sf"/>
</dbReference>
<dbReference type="AlphaFoldDB" id="A0A517WXH3"/>
<dbReference type="EC" id="2.7.13.3" evidence="2"/>
<keyword evidence="4 11" id="KW-0808">Transferase</keyword>
<evidence type="ECO:0000256" key="3">
    <source>
        <dbReference type="ARBA" id="ARBA00022553"/>
    </source>
</evidence>
<dbReference type="InterPro" id="IPR036097">
    <property type="entry name" value="HisK_dim/P_sf"/>
</dbReference>
<dbReference type="OrthoDB" id="229369at2"/>
<dbReference type="Pfam" id="PF02518">
    <property type="entry name" value="HATPase_c"/>
    <property type="match status" value="1"/>
</dbReference>
<keyword evidence="3 7" id="KW-0597">Phosphoprotein</keyword>
<gene>
    <name evidence="11" type="primary">luxQ_7</name>
    <name evidence="11" type="ORF">V202x_33630</name>
</gene>
<sequence>MTKPQVSLLPLENLITEIEHSTVSNLNQALSDMHLLADMQLLSEQECQTKAQPKTCHETVLSNCTLALNHLQSTLTRMKEEVHQLSRQFDDNKSKPQKSDNPPIGDKADSEQESTNGTIQSRSEFLANMSHEIRTPMTAILGFSELLENKDLTASQHSKAVQTIQRNGRYLLDLVNDILDLSRVEAGKFEIEKRKTNPARMLLEIKEFLNHRASAQNNKLLIELQGKIPQFIHTDPTRLKQALVNLTENAIKFTKHGTIRITVEHDPQQQRLYFYVTDTGIGIPMNQLQHIFQPFGQVDSSLTRKQSGIGLGLTMAQRIAKTLDGDVNVESTYRKGSKFTFHIATGDLSGVEMVTSLDCDKVRKSTPMEYSANSKINGRILLVEDRPDNQHLIRFILTKAGAEVTIAHNGKEGMELALIELQTKNPFDLILMDMQMPIMDGYEATQVLRNAGYKGQIVALTSEVRDAKLDKCLSAGFDGFLPKPIDRKTFIPEIAARMSLTLKTDQNQHPQVA</sequence>
<organism evidence="11 12">
    <name type="scientific">Gimesia aquarii</name>
    <dbReference type="NCBI Taxonomy" id="2527964"/>
    <lineage>
        <taxon>Bacteria</taxon>
        <taxon>Pseudomonadati</taxon>
        <taxon>Planctomycetota</taxon>
        <taxon>Planctomycetia</taxon>
        <taxon>Planctomycetales</taxon>
        <taxon>Planctomycetaceae</taxon>
        <taxon>Gimesia</taxon>
    </lineage>
</organism>